<organism evidence="8 9">
    <name type="scientific">Amycolatopsis tucumanensis</name>
    <dbReference type="NCBI Taxonomy" id="401106"/>
    <lineage>
        <taxon>Bacteria</taxon>
        <taxon>Bacillati</taxon>
        <taxon>Actinomycetota</taxon>
        <taxon>Actinomycetes</taxon>
        <taxon>Pseudonocardiales</taxon>
        <taxon>Pseudonocardiaceae</taxon>
        <taxon>Amycolatopsis</taxon>
    </lineage>
</organism>
<keyword evidence="9" id="KW-1185">Reference proteome</keyword>
<sequence length="181" mass="19053">MTPRPDGGPGAAWFAALPAPARAHQGRPAGLVSRTLAAVVDCVVLGVVLAGLYLGWAVVEYSLDPVRFTFPAPARLVTFAVAAGIAVLYLAVCWTATGRSVGDQLLALRVVDHRGRPPRPVRALARALGCVFVPVGLLWVVAGGRRRSLQDLLLRTSVVYDWNPRLRPVSPGTSDAGDSAA</sequence>
<evidence type="ECO:0000256" key="6">
    <source>
        <dbReference type="SAM" id="Phobius"/>
    </source>
</evidence>
<feature type="transmembrane region" description="Helical" evidence="6">
    <location>
        <begin position="36"/>
        <end position="56"/>
    </location>
</feature>
<comment type="subcellular location">
    <subcellularLocation>
        <location evidence="1">Cell membrane</location>
        <topology evidence="1">Multi-pass membrane protein</topology>
    </subcellularLocation>
</comment>
<evidence type="ECO:0000256" key="3">
    <source>
        <dbReference type="ARBA" id="ARBA00022692"/>
    </source>
</evidence>
<evidence type="ECO:0000256" key="1">
    <source>
        <dbReference type="ARBA" id="ARBA00004651"/>
    </source>
</evidence>
<keyword evidence="5 6" id="KW-0472">Membrane</keyword>
<name>A0ABP7HR52_9PSEU</name>
<feature type="transmembrane region" description="Helical" evidence="6">
    <location>
        <begin position="76"/>
        <end position="96"/>
    </location>
</feature>
<accession>A0ABP7HR52</accession>
<dbReference type="PANTHER" id="PTHR36115:SF6">
    <property type="entry name" value="PROLINE-RICH ANTIGEN HOMOLOG"/>
    <property type="match status" value="1"/>
</dbReference>
<evidence type="ECO:0000256" key="5">
    <source>
        <dbReference type="ARBA" id="ARBA00023136"/>
    </source>
</evidence>
<feature type="transmembrane region" description="Helical" evidence="6">
    <location>
        <begin position="123"/>
        <end position="142"/>
    </location>
</feature>
<dbReference type="RefSeq" id="WP_084506146.1">
    <property type="nucleotide sequence ID" value="NZ_BAABCM010000001.1"/>
</dbReference>
<dbReference type="InterPro" id="IPR010432">
    <property type="entry name" value="RDD"/>
</dbReference>
<reference evidence="9" key="1">
    <citation type="journal article" date="2019" name="Int. J. Syst. Evol. Microbiol.">
        <title>The Global Catalogue of Microorganisms (GCM) 10K type strain sequencing project: providing services to taxonomists for standard genome sequencing and annotation.</title>
        <authorList>
            <consortium name="The Broad Institute Genomics Platform"/>
            <consortium name="The Broad Institute Genome Sequencing Center for Infectious Disease"/>
            <person name="Wu L."/>
            <person name="Ma J."/>
        </authorList>
    </citation>
    <scope>NUCLEOTIDE SEQUENCE [LARGE SCALE GENOMIC DNA]</scope>
    <source>
        <strain evidence="9">JCM 17017</strain>
    </source>
</reference>
<comment type="caution">
    <text evidence="8">The sequence shown here is derived from an EMBL/GenBank/DDBJ whole genome shotgun (WGS) entry which is preliminary data.</text>
</comment>
<dbReference type="Pfam" id="PF06271">
    <property type="entry name" value="RDD"/>
    <property type="match status" value="1"/>
</dbReference>
<keyword evidence="4 6" id="KW-1133">Transmembrane helix</keyword>
<dbReference type="InterPro" id="IPR051791">
    <property type="entry name" value="Pra-immunoreactive"/>
</dbReference>
<evidence type="ECO:0000313" key="8">
    <source>
        <dbReference type="EMBL" id="GAA3795626.1"/>
    </source>
</evidence>
<dbReference type="Proteomes" id="UP001501624">
    <property type="component" value="Unassembled WGS sequence"/>
</dbReference>
<evidence type="ECO:0000256" key="4">
    <source>
        <dbReference type="ARBA" id="ARBA00022989"/>
    </source>
</evidence>
<gene>
    <name evidence="8" type="ORF">GCM10022380_10820</name>
</gene>
<protein>
    <recommendedName>
        <fullName evidence="7">RDD domain-containing protein</fullName>
    </recommendedName>
</protein>
<evidence type="ECO:0000259" key="7">
    <source>
        <dbReference type="Pfam" id="PF06271"/>
    </source>
</evidence>
<dbReference type="PANTHER" id="PTHR36115">
    <property type="entry name" value="PROLINE-RICH ANTIGEN HOMOLOG-RELATED"/>
    <property type="match status" value="1"/>
</dbReference>
<keyword evidence="2" id="KW-1003">Cell membrane</keyword>
<keyword evidence="3 6" id="KW-0812">Transmembrane</keyword>
<proteinExistence type="predicted"/>
<evidence type="ECO:0000256" key="2">
    <source>
        <dbReference type="ARBA" id="ARBA00022475"/>
    </source>
</evidence>
<feature type="domain" description="RDD" evidence="7">
    <location>
        <begin position="29"/>
        <end position="154"/>
    </location>
</feature>
<dbReference type="EMBL" id="BAABCM010000001">
    <property type="protein sequence ID" value="GAA3795626.1"/>
    <property type="molecule type" value="Genomic_DNA"/>
</dbReference>
<evidence type="ECO:0000313" key="9">
    <source>
        <dbReference type="Proteomes" id="UP001501624"/>
    </source>
</evidence>